<proteinExistence type="inferred from homology"/>
<feature type="domain" description="RecX third three-helical" evidence="7">
    <location>
        <begin position="98"/>
        <end position="144"/>
    </location>
</feature>
<dbReference type="Pfam" id="PF21982">
    <property type="entry name" value="RecX_HTH1"/>
    <property type="match status" value="1"/>
</dbReference>
<dbReference type="PANTHER" id="PTHR33602">
    <property type="entry name" value="REGULATORY PROTEIN RECX FAMILY PROTEIN"/>
    <property type="match status" value="1"/>
</dbReference>
<evidence type="ECO:0000313" key="10">
    <source>
        <dbReference type="Proteomes" id="UP001139095"/>
    </source>
</evidence>
<dbReference type="NCBIfam" id="NF001057">
    <property type="entry name" value="PRK00117.3-3"/>
    <property type="match status" value="1"/>
</dbReference>
<comment type="similarity">
    <text evidence="2 5">Belongs to the RecX family.</text>
</comment>
<dbReference type="Proteomes" id="UP001139095">
    <property type="component" value="Unassembled WGS sequence"/>
</dbReference>
<sequence length="151" mass="17874">MHTPQLSTFDHALFFLSHREHSSKELIHKLNAKGHTEDDIASAVERLQAINYLNDERFTEIFIRSRISKPLGENRILQELSQKGIDRELARRVIEEAEIDWFELARQLKERRFGNDVATDYKEKAKQARYLQYRGFNFDQIKYATSPEDAY</sequence>
<dbReference type="InterPro" id="IPR053924">
    <property type="entry name" value="RecX_HTH_2nd"/>
</dbReference>
<evidence type="ECO:0000259" key="8">
    <source>
        <dbReference type="Pfam" id="PF21982"/>
    </source>
</evidence>
<evidence type="ECO:0000259" key="6">
    <source>
        <dbReference type="Pfam" id="PF02631"/>
    </source>
</evidence>
<dbReference type="Pfam" id="PF21981">
    <property type="entry name" value="RecX_HTH3"/>
    <property type="match status" value="1"/>
</dbReference>
<evidence type="ECO:0000256" key="5">
    <source>
        <dbReference type="HAMAP-Rule" id="MF_01114"/>
    </source>
</evidence>
<organism evidence="9 10">
    <name type="scientific">Marinomonas algarum</name>
    <dbReference type="NCBI Taxonomy" id="2883105"/>
    <lineage>
        <taxon>Bacteria</taxon>
        <taxon>Pseudomonadati</taxon>
        <taxon>Pseudomonadota</taxon>
        <taxon>Gammaproteobacteria</taxon>
        <taxon>Oceanospirillales</taxon>
        <taxon>Oceanospirillaceae</taxon>
        <taxon>Marinomonas</taxon>
    </lineage>
</organism>
<dbReference type="RefSeq" id="WP_226755396.1">
    <property type="nucleotide sequence ID" value="NZ_JAJATW010000033.1"/>
</dbReference>
<feature type="domain" description="RecX first three-helical" evidence="8">
    <location>
        <begin position="10"/>
        <end position="47"/>
    </location>
</feature>
<evidence type="ECO:0000256" key="4">
    <source>
        <dbReference type="ARBA" id="ARBA00022490"/>
    </source>
</evidence>
<comment type="subcellular location">
    <subcellularLocation>
        <location evidence="1 5">Cytoplasm</location>
    </subcellularLocation>
</comment>
<gene>
    <name evidence="5 9" type="primary">recX</name>
    <name evidence="9" type="ORF">LG368_14340</name>
</gene>
<comment type="function">
    <text evidence="5">Modulates RecA activity.</text>
</comment>
<evidence type="ECO:0000256" key="2">
    <source>
        <dbReference type="ARBA" id="ARBA00009695"/>
    </source>
</evidence>
<dbReference type="PANTHER" id="PTHR33602:SF1">
    <property type="entry name" value="REGULATORY PROTEIN RECX FAMILY PROTEIN"/>
    <property type="match status" value="1"/>
</dbReference>
<evidence type="ECO:0000259" key="7">
    <source>
        <dbReference type="Pfam" id="PF21981"/>
    </source>
</evidence>
<dbReference type="GO" id="GO:0005737">
    <property type="term" value="C:cytoplasm"/>
    <property type="evidence" value="ECO:0007669"/>
    <property type="project" value="UniProtKB-SubCell"/>
</dbReference>
<dbReference type="HAMAP" id="MF_01114">
    <property type="entry name" value="RecX"/>
    <property type="match status" value="1"/>
</dbReference>
<dbReference type="Pfam" id="PF02631">
    <property type="entry name" value="RecX_HTH2"/>
    <property type="match status" value="1"/>
</dbReference>
<protein>
    <recommendedName>
        <fullName evidence="3 5">Regulatory protein RecX</fullName>
    </recommendedName>
</protein>
<evidence type="ECO:0000313" key="9">
    <source>
        <dbReference type="EMBL" id="MCB5163054.1"/>
    </source>
</evidence>
<dbReference type="GO" id="GO:0006282">
    <property type="term" value="P:regulation of DNA repair"/>
    <property type="evidence" value="ECO:0007669"/>
    <property type="project" value="UniProtKB-UniRule"/>
</dbReference>
<reference evidence="9" key="1">
    <citation type="submission" date="2021-10" db="EMBL/GenBank/DDBJ databases">
        <title>Marinomonas pontica sp. nov., isolated from the Black Sea.</title>
        <authorList>
            <person name="Zhao L.-H."/>
            <person name="Xue J.-H."/>
        </authorList>
    </citation>
    <scope>NUCLEOTIDE SEQUENCE</scope>
    <source>
        <strain evidence="9">E8</strain>
    </source>
</reference>
<evidence type="ECO:0000256" key="1">
    <source>
        <dbReference type="ARBA" id="ARBA00004496"/>
    </source>
</evidence>
<dbReference type="Gene3D" id="1.10.10.10">
    <property type="entry name" value="Winged helix-like DNA-binding domain superfamily/Winged helix DNA-binding domain"/>
    <property type="match status" value="3"/>
</dbReference>
<keyword evidence="4 5" id="KW-0963">Cytoplasm</keyword>
<dbReference type="AlphaFoldDB" id="A0A9X1LFK9"/>
<feature type="domain" description="RecX second three-helical" evidence="6">
    <location>
        <begin position="54"/>
        <end position="92"/>
    </location>
</feature>
<dbReference type="InterPro" id="IPR053925">
    <property type="entry name" value="RecX_HTH_3rd"/>
</dbReference>
<keyword evidence="10" id="KW-1185">Reference proteome</keyword>
<accession>A0A9X1LFK9</accession>
<evidence type="ECO:0000256" key="3">
    <source>
        <dbReference type="ARBA" id="ARBA00018111"/>
    </source>
</evidence>
<comment type="caution">
    <text evidence="9">The sequence shown here is derived from an EMBL/GenBank/DDBJ whole genome shotgun (WGS) entry which is preliminary data.</text>
</comment>
<dbReference type="InterPro" id="IPR053926">
    <property type="entry name" value="RecX_HTH_1st"/>
</dbReference>
<name>A0A9X1LFK9_9GAMM</name>
<dbReference type="EMBL" id="JAJATW010000033">
    <property type="protein sequence ID" value="MCB5163054.1"/>
    <property type="molecule type" value="Genomic_DNA"/>
</dbReference>
<dbReference type="InterPro" id="IPR003783">
    <property type="entry name" value="Regulatory_RecX"/>
</dbReference>
<dbReference type="InterPro" id="IPR036388">
    <property type="entry name" value="WH-like_DNA-bd_sf"/>
</dbReference>